<dbReference type="Proteomes" id="UP000264702">
    <property type="component" value="Unassembled WGS sequence"/>
</dbReference>
<sequence>MDESLPALRRAVPALDDLKENTNPPDLQSILDRTAAGLEAELPKVPDLSAHESVSQTYLNPQVTQNDQNSGSIAGVGAKTVGINRAAPAPQYTTHGLTDERELEQNLQTSLLAWTSRGDFDYLILVRHSPAGDPRLEESRTDLKDPKNAKMDLHGIGFGYLWLLFLPQNLSQSRFRCLGEEKMEGRHTYVVAFAQLPDRVKSPGEIMLPGATYPLLYQGIAWIDAATYRIVRLRADLLAPLADLQLQRITSDLRFSEVHLSDVPERLWLPSQVEVIWQQQGVYFGELHLYRKYHLFHATVRILPAG</sequence>
<accession>A0A372ILB1</accession>
<evidence type="ECO:0000313" key="2">
    <source>
        <dbReference type="Proteomes" id="UP000264702"/>
    </source>
</evidence>
<dbReference type="EMBL" id="QVQT01000005">
    <property type="protein sequence ID" value="RFU15655.1"/>
    <property type="molecule type" value="Genomic_DNA"/>
</dbReference>
<proteinExistence type="predicted"/>
<name>A0A372ILB1_9BACT</name>
<keyword evidence="2" id="KW-1185">Reference proteome</keyword>
<evidence type="ECO:0000313" key="1">
    <source>
        <dbReference type="EMBL" id="RFU15655.1"/>
    </source>
</evidence>
<gene>
    <name evidence="1" type="ORF">D0Y96_14440</name>
</gene>
<protein>
    <submittedName>
        <fullName evidence="1">Uncharacterized protein</fullName>
    </submittedName>
</protein>
<comment type="caution">
    <text evidence="1">The sequence shown here is derived from an EMBL/GenBank/DDBJ whole genome shotgun (WGS) entry which is preliminary data.</text>
</comment>
<organism evidence="1 2">
    <name type="scientific">Paracidobacterium acidisoli</name>
    <dbReference type="NCBI Taxonomy" id="2303751"/>
    <lineage>
        <taxon>Bacteria</taxon>
        <taxon>Pseudomonadati</taxon>
        <taxon>Acidobacteriota</taxon>
        <taxon>Terriglobia</taxon>
        <taxon>Terriglobales</taxon>
        <taxon>Acidobacteriaceae</taxon>
        <taxon>Paracidobacterium</taxon>
    </lineage>
</organism>
<reference evidence="1 2" key="1">
    <citation type="submission" date="2018-08" db="EMBL/GenBank/DDBJ databases">
        <title>Acidipila sp. 4G-K13, an acidobacterium isolated from forest soil.</title>
        <authorList>
            <person name="Gao Z.-H."/>
            <person name="Qiu L.-H."/>
        </authorList>
    </citation>
    <scope>NUCLEOTIDE SEQUENCE [LARGE SCALE GENOMIC DNA]</scope>
    <source>
        <strain evidence="1 2">4G-K13</strain>
    </source>
</reference>
<dbReference type="AlphaFoldDB" id="A0A372ILB1"/>